<sequence length="675" mass="73478">MILDNLGPLFCPDNKFLSGILISFSQFSFNDHDHHQTITITTLNVVPTTSRIGRRNARRPLQSSPLTGPALSSEGAIIQEDHVLGRPRPSRISSLPEFSKSTEYWVESIPPLPFSEFHQHKSLPPAHLTISNSTPSLPKTSPSYPSKPPRPSHSLSQNISHAPHRNSSSLHETGETWLVTSTYEETPRFSRPNKGTTVVMPVSVKERRRKSLASVKSQPSLRDRSANRTRDVRSEEGAFKRTIQPRRSLSSLTSKVRQRASAIMSLDTDVADSCGNAIQRQYSGSATSRSSSSTKDISDIDSFVSSPPPLRPSDSAQSSESFISNFVIVDDAETIQPDSTDLVLPGSLLPLQPADHQRPTSNTPSKSRTISIDSRNSFGAFKWRTKDVLRKSRSFVHSRASSSVDPVLGSTVSSPFVAPRKHVKGFSFLSFSSSDDSHSFHIPPVPGSLPDDIGMTTISDTSSDSDLATDDTHIDYQKEAGQLLYDAFPRPPSIDYNAISSMIPAPFGDHNRGNLHTLPKTPPPELDMNERLESPLPRTPTPSSPTGSSSKTLVSPPTPTFSSFKRGNTDQILQQNISLGGRPFASTLDLSSAYALRDSPAASFLSIEDDDVIRTRVSSRPSLPGAASAKAMNLLGVLDGPSNQAQAAIPRTVGTMKKFWKNLTGGEKDLVKSRA</sequence>
<evidence type="ECO:0000256" key="1">
    <source>
        <dbReference type="SAM" id="MobiDB-lite"/>
    </source>
</evidence>
<proteinExistence type="predicted"/>
<feature type="region of interest" description="Disordered" evidence="1">
    <location>
        <begin position="510"/>
        <end position="566"/>
    </location>
</feature>
<feature type="compositionally biased region" description="Low complexity" evidence="1">
    <location>
        <begin position="283"/>
        <end position="295"/>
    </location>
</feature>
<feature type="region of interest" description="Disordered" evidence="1">
    <location>
        <begin position="203"/>
        <end position="252"/>
    </location>
</feature>
<feature type="compositionally biased region" description="Basic and acidic residues" evidence="1">
    <location>
        <begin position="221"/>
        <end position="239"/>
    </location>
</feature>
<feature type="compositionally biased region" description="Polar residues" evidence="1">
    <location>
        <begin position="155"/>
        <end position="171"/>
    </location>
</feature>
<name>A0A9W9ART5_9AGAR</name>
<reference evidence="2" key="2">
    <citation type="journal article" date="2023" name="Proc. Natl. Acad. Sci. U.S.A.">
        <title>A global phylogenomic analysis of the shiitake genus Lentinula.</title>
        <authorList>
            <person name="Sierra-Patev S."/>
            <person name="Min B."/>
            <person name="Naranjo-Ortiz M."/>
            <person name="Looney B."/>
            <person name="Konkel Z."/>
            <person name="Slot J.C."/>
            <person name="Sakamoto Y."/>
            <person name="Steenwyk J.L."/>
            <person name="Rokas A."/>
            <person name="Carro J."/>
            <person name="Camarero S."/>
            <person name="Ferreira P."/>
            <person name="Molpeceres G."/>
            <person name="Ruiz-Duenas F.J."/>
            <person name="Serrano A."/>
            <person name="Henrissat B."/>
            <person name="Drula E."/>
            <person name="Hughes K.W."/>
            <person name="Mata J.L."/>
            <person name="Ishikawa N.K."/>
            <person name="Vargas-Isla R."/>
            <person name="Ushijima S."/>
            <person name="Smith C.A."/>
            <person name="Donoghue J."/>
            <person name="Ahrendt S."/>
            <person name="Andreopoulos W."/>
            <person name="He G."/>
            <person name="LaButti K."/>
            <person name="Lipzen A."/>
            <person name="Ng V."/>
            <person name="Riley R."/>
            <person name="Sandor L."/>
            <person name="Barry K."/>
            <person name="Martinez A.T."/>
            <person name="Xiao Y."/>
            <person name="Gibbons J.G."/>
            <person name="Terashima K."/>
            <person name="Grigoriev I.V."/>
            <person name="Hibbett D."/>
        </authorList>
    </citation>
    <scope>NUCLEOTIDE SEQUENCE</scope>
    <source>
        <strain evidence="2">Sp2 HRB7682 ss15</strain>
    </source>
</reference>
<feature type="compositionally biased region" description="Low complexity" evidence="1">
    <location>
        <begin position="131"/>
        <end position="144"/>
    </location>
</feature>
<dbReference type="AlphaFoldDB" id="A0A9W9ART5"/>
<feature type="region of interest" description="Disordered" evidence="1">
    <location>
        <begin position="125"/>
        <end position="172"/>
    </location>
</feature>
<gene>
    <name evidence="2" type="ORF">C8J55DRAFT_547441</name>
</gene>
<evidence type="ECO:0000313" key="2">
    <source>
        <dbReference type="EMBL" id="KAJ4489329.1"/>
    </source>
</evidence>
<feature type="region of interest" description="Disordered" evidence="1">
    <location>
        <begin position="281"/>
        <end position="318"/>
    </location>
</feature>
<comment type="caution">
    <text evidence="2">The sequence shown here is derived from an EMBL/GenBank/DDBJ whole genome shotgun (WGS) entry which is preliminary data.</text>
</comment>
<reference evidence="2" key="1">
    <citation type="submission" date="2022-08" db="EMBL/GenBank/DDBJ databases">
        <authorList>
            <consortium name="DOE Joint Genome Institute"/>
            <person name="Min B."/>
            <person name="Riley R."/>
            <person name="Sierra-Patev S."/>
            <person name="Naranjo-Ortiz M."/>
            <person name="Looney B."/>
            <person name="Konkel Z."/>
            <person name="Slot J.C."/>
            <person name="Sakamoto Y."/>
            <person name="Steenwyk J.L."/>
            <person name="Rokas A."/>
            <person name="Carro J."/>
            <person name="Camarero S."/>
            <person name="Ferreira P."/>
            <person name="Molpeceres G."/>
            <person name="Ruiz-Duenas F.J."/>
            <person name="Serrano A."/>
            <person name="Henrissat B."/>
            <person name="Drula E."/>
            <person name="Hughes K.W."/>
            <person name="Mata J.L."/>
            <person name="Ishikawa N.K."/>
            <person name="Vargas-Isla R."/>
            <person name="Ushijima S."/>
            <person name="Smith C.A."/>
            <person name="Ahrendt S."/>
            <person name="Andreopoulos W."/>
            <person name="He G."/>
            <person name="Labutti K."/>
            <person name="Lipzen A."/>
            <person name="Ng V."/>
            <person name="Sandor L."/>
            <person name="Barry K."/>
            <person name="Martinez A.T."/>
            <person name="Xiao Y."/>
            <person name="Gibbons J.G."/>
            <person name="Terashima K."/>
            <person name="Hibbett D.S."/>
            <person name="Grigoriev I.V."/>
        </authorList>
    </citation>
    <scope>NUCLEOTIDE SEQUENCE</scope>
    <source>
        <strain evidence="2">Sp2 HRB7682 ss15</strain>
    </source>
</reference>
<accession>A0A9W9ART5</accession>
<dbReference type="Proteomes" id="UP001150238">
    <property type="component" value="Unassembled WGS sequence"/>
</dbReference>
<dbReference type="EMBL" id="JANVFS010000007">
    <property type="protein sequence ID" value="KAJ4489329.1"/>
    <property type="molecule type" value="Genomic_DNA"/>
</dbReference>
<feature type="region of interest" description="Disordered" evidence="1">
    <location>
        <begin position="345"/>
        <end position="371"/>
    </location>
</feature>
<evidence type="ECO:0000313" key="3">
    <source>
        <dbReference type="Proteomes" id="UP001150238"/>
    </source>
</evidence>
<protein>
    <submittedName>
        <fullName evidence="2">Uncharacterized protein</fullName>
    </submittedName>
</protein>
<feature type="compositionally biased region" description="Polar residues" evidence="1">
    <location>
        <begin position="359"/>
        <end position="371"/>
    </location>
</feature>
<organism evidence="2 3">
    <name type="scientific">Lentinula lateritia</name>
    <dbReference type="NCBI Taxonomy" id="40482"/>
    <lineage>
        <taxon>Eukaryota</taxon>
        <taxon>Fungi</taxon>
        <taxon>Dikarya</taxon>
        <taxon>Basidiomycota</taxon>
        <taxon>Agaricomycotina</taxon>
        <taxon>Agaricomycetes</taxon>
        <taxon>Agaricomycetidae</taxon>
        <taxon>Agaricales</taxon>
        <taxon>Marasmiineae</taxon>
        <taxon>Omphalotaceae</taxon>
        <taxon>Lentinula</taxon>
    </lineage>
</organism>